<dbReference type="AlphaFoldDB" id="A0A146GAY4"/>
<organism evidence="1 2">
    <name type="scientific">Terrimicrobium sacchariphilum</name>
    <dbReference type="NCBI Taxonomy" id="690879"/>
    <lineage>
        <taxon>Bacteria</taxon>
        <taxon>Pseudomonadati</taxon>
        <taxon>Verrucomicrobiota</taxon>
        <taxon>Terrimicrobiia</taxon>
        <taxon>Terrimicrobiales</taxon>
        <taxon>Terrimicrobiaceae</taxon>
        <taxon>Terrimicrobium</taxon>
    </lineage>
</organism>
<evidence type="ECO:0000313" key="1">
    <source>
        <dbReference type="EMBL" id="GAT33758.1"/>
    </source>
</evidence>
<dbReference type="Pfam" id="PF13419">
    <property type="entry name" value="HAD_2"/>
    <property type="match status" value="1"/>
</dbReference>
<evidence type="ECO:0000313" key="2">
    <source>
        <dbReference type="Proteomes" id="UP000076023"/>
    </source>
</evidence>
<dbReference type="InterPro" id="IPR023198">
    <property type="entry name" value="PGP-like_dom2"/>
</dbReference>
<dbReference type="InParanoid" id="A0A146GAY4"/>
<dbReference type="OrthoDB" id="9792518at2"/>
<gene>
    <name evidence="1" type="ORF">TSACC_22176</name>
</gene>
<dbReference type="GO" id="GO:0008967">
    <property type="term" value="F:phosphoglycolate phosphatase activity"/>
    <property type="evidence" value="ECO:0007669"/>
    <property type="project" value="TreeGrafter"/>
</dbReference>
<dbReference type="InterPro" id="IPR050155">
    <property type="entry name" value="HAD-like_hydrolase_sf"/>
</dbReference>
<dbReference type="Gene3D" id="1.10.150.240">
    <property type="entry name" value="Putative phosphatase, domain 2"/>
    <property type="match status" value="1"/>
</dbReference>
<name>A0A146GAY4_TERSA</name>
<reference evidence="2" key="1">
    <citation type="journal article" date="2017" name="Genome Announc.">
        <title>Draft Genome Sequence of Terrimicrobium sacchariphilum NM-5T, a Facultative Anaerobic Soil Bacterium of the Class Spartobacteria.</title>
        <authorList>
            <person name="Qiu Y.L."/>
            <person name="Tourlousse D.M."/>
            <person name="Matsuura N."/>
            <person name="Ohashi A."/>
            <person name="Sekiguchi Y."/>
        </authorList>
    </citation>
    <scope>NUCLEOTIDE SEQUENCE [LARGE SCALE GENOMIC DNA]</scope>
    <source>
        <strain evidence="2">NM-5</strain>
    </source>
</reference>
<dbReference type="PANTHER" id="PTHR43434:SF13">
    <property type="entry name" value="PHOSPHOGLYCOLATE PHOSPHATASE"/>
    <property type="match status" value="1"/>
</dbReference>
<dbReference type="STRING" id="690879.TSACC_22176"/>
<dbReference type="Proteomes" id="UP000076023">
    <property type="component" value="Unassembled WGS sequence"/>
</dbReference>
<comment type="caution">
    <text evidence="1">The sequence shown here is derived from an EMBL/GenBank/DDBJ whole genome shotgun (WGS) entry which is preliminary data.</text>
</comment>
<dbReference type="PANTHER" id="PTHR43434">
    <property type="entry name" value="PHOSPHOGLYCOLATE PHOSPHATASE"/>
    <property type="match status" value="1"/>
</dbReference>
<dbReference type="InterPro" id="IPR023214">
    <property type="entry name" value="HAD_sf"/>
</dbReference>
<dbReference type="EMBL" id="BDCO01000002">
    <property type="protein sequence ID" value="GAT33758.1"/>
    <property type="molecule type" value="Genomic_DNA"/>
</dbReference>
<dbReference type="GO" id="GO:0006281">
    <property type="term" value="P:DNA repair"/>
    <property type="evidence" value="ECO:0007669"/>
    <property type="project" value="TreeGrafter"/>
</dbReference>
<dbReference type="SFLD" id="SFLDG01129">
    <property type="entry name" value="C1.5:_HAD__Beta-PGM__Phosphata"/>
    <property type="match status" value="1"/>
</dbReference>
<sequence>MKHWAHRVFGRRKPKPPVVVAPKVIVFDFDGTLADTFEIAFEILNKLADEFRFRKLSREELEHARDMRTRELMKFLGVSPTKLSRIGSRGTAALHGQIDRVVPLPGIPELVRELHRRQFALGIITSNSEDNVRTFLRNHDLEIFQFVRSSSKLLGKAREIRQVMKDFRFAHGDMLFVGDETRDIEAAHKAGIPMAAVSWGYNSRRSLEGMKPGRLYDKPESLLDILEKPGQLLDIPIGHPTKE</sequence>
<accession>A0A146GAY4</accession>
<dbReference type="SFLD" id="SFLDS00003">
    <property type="entry name" value="Haloacid_Dehalogenase"/>
    <property type="match status" value="1"/>
</dbReference>
<dbReference type="SUPFAM" id="SSF56784">
    <property type="entry name" value="HAD-like"/>
    <property type="match status" value="1"/>
</dbReference>
<protein>
    <submittedName>
        <fullName evidence="1">Phosphoglycolate phosphatase</fullName>
    </submittedName>
</protein>
<dbReference type="Gene3D" id="3.40.50.1000">
    <property type="entry name" value="HAD superfamily/HAD-like"/>
    <property type="match status" value="1"/>
</dbReference>
<dbReference type="RefSeq" id="WP_084400409.1">
    <property type="nucleotide sequence ID" value="NZ_BDCO01000002.1"/>
</dbReference>
<dbReference type="InterPro" id="IPR036412">
    <property type="entry name" value="HAD-like_sf"/>
</dbReference>
<dbReference type="InterPro" id="IPR041492">
    <property type="entry name" value="HAD_2"/>
</dbReference>
<dbReference type="GO" id="GO:0005829">
    <property type="term" value="C:cytosol"/>
    <property type="evidence" value="ECO:0007669"/>
    <property type="project" value="TreeGrafter"/>
</dbReference>
<keyword evidence="2" id="KW-1185">Reference proteome</keyword>
<proteinExistence type="predicted"/>